<dbReference type="Proteomes" id="UP000318478">
    <property type="component" value="Unassembled WGS sequence"/>
</dbReference>
<dbReference type="InterPro" id="IPR036412">
    <property type="entry name" value="HAD-like_sf"/>
</dbReference>
<dbReference type="GO" id="GO:0006281">
    <property type="term" value="P:DNA repair"/>
    <property type="evidence" value="ECO:0007669"/>
    <property type="project" value="TreeGrafter"/>
</dbReference>
<dbReference type="SFLD" id="SFLDS00003">
    <property type="entry name" value="Haloacid_Dehalogenase"/>
    <property type="match status" value="1"/>
</dbReference>
<keyword evidence="3" id="KW-1185">Reference proteome</keyword>
<evidence type="ECO:0000313" key="3">
    <source>
        <dbReference type="Proteomes" id="UP000318478"/>
    </source>
</evidence>
<dbReference type="NCBIfam" id="TIGR01509">
    <property type="entry name" value="HAD-SF-IA-v3"/>
    <property type="match status" value="1"/>
</dbReference>
<dbReference type="InterPro" id="IPR006323">
    <property type="entry name" value="Phosphonoacetald_hydro"/>
</dbReference>
<comment type="caution">
    <text evidence="2">The sequence shown here is derived from an EMBL/GenBank/DDBJ whole genome shotgun (WGS) entry which is preliminary data.</text>
</comment>
<dbReference type="OrthoDB" id="5504491at2"/>
<dbReference type="Gene3D" id="1.10.150.240">
    <property type="entry name" value="Putative phosphatase, domain 2"/>
    <property type="match status" value="1"/>
</dbReference>
<name>A0A5C5YMI5_9BACT</name>
<dbReference type="PANTHER" id="PTHR43434:SF19">
    <property type="entry name" value="PHOSPHONOACETALDEHYDE HYDROLASE"/>
    <property type="match status" value="1"/>
</dbReference>
<gene>
    <name evidence="2" type="primary">phnX</name>
    <name evidence="2" type="ORF">Pla123a_28350</name>
</gene>
<dbReference type="GO" id="GO:0050194">
    <property type="term" value="F:phosphonoacetaldehyde hydrolase activity"/>
    <property type="evidence" value="ECO:0007669"/>
    <property type="project" value="UniProtKB-EC"/>
</dbReference>
<protein>
    <submittedName>
        <fullName evidence="2">Phosphonoacetaldehyde hydrolase</fullName>
        <ecNumber evidence="2">3.11.1.1</ecNumber>
    </submittedName>
</protein>
<keyword evidence="1" id="KW-0704">Schiff base</keyword>
<evidence type="ECO:0000313" key="2">
    <source>
        <dbReference type="EMBL" id="TWT76049.1"/>
    </source>
</evidence>
<dbReference type="EMBL" id="SJPO01000006">
    <property type="protein sequence ID" value="TWT76049.1"/>
    <property type="molecule type" value="Genomic_DNA"/>
</dbReference>
<dbReference type="HAMAP" id="MF_01375">
    <property type="entry name" value="PhnX"/>
    <property type="match status" value="1"/>
</dbReference>
<proteinExistence type="inferred from homology"/>
<dbReference type="Pfam" id="PF00702">
    <property type="entry name" value="Hydrolase"/>
    <property type="match status" value="1"/>
</dbReference>
<dbReference type="SFLD" id="SFLDG01129">
    <property type="entry name" value="C1.5:_HAD__Beta-PGM__Phosphata"/>
    <property type="match status" value="1"/>
</dbReference>
<dbReference type="NCBIfam" id="TIGR01422">
    <property type="entry name" value="phosphonatase"/>
    <property type="match status" value="1"/>
</dbReference>
<evidence type="ECO:0000256" key="1">
    <source>
        <dbReference type="ARBA" id="ARBA00023270"/>
    </source>
</evidence>
<dbReference type="Gene3D" id="3.40.50.1000">
    <property type="entry name" value="HAD superfamily/HAD-like"/>
    <property type="match status" value="1"/>
</dbReference>
<accession>A0A5C5YMI5</accession>
<keyword evidence="2" id="KW-0378">Hydrolase</keyword>
<dbReference type="RefSeq" id="WP_146587964.1">
    <property type="nucleotide sequence ID" value="NZ_SJPO01000006.1"/>
</dbReference>
<dbReference type="PANTHER" id="PTHR43434">
    <property type="entry name" value="PHOSPHOGLYCOLATE PHOSPHATASE"/>
    <property type="match status" value="1"/>
</dbReference>
<sequence length="272" mass="29015">MAFTPPDRLAAVIFDWAGVTVDFGSRAPVLAMLAAFEEQGVPVTEREVRAHMGKAKREHLSAILELPRVRDAWEGRHGKPAEAADLDRIYEGFLHLQEDCITSHSDLIDGCLETVAACRSAGMQIGSSTGYTPALLRPVAERAAALGYRPDATVCAGDVSPGRPEPWLCFENARLLGVFPMSSVVKVDDTPAGVTAGRNAGAWVVGVVVSGNEVGLSLEQWHALSDADQLDRRSAASERLQTAGAHLLIDTIADLPGVITEINSRLGRGETP</sequence>
<dbReference type="AlphaFoldDB" id="A0A5C5YMI5"/>
<dbReference type="SFLD" id="SFLDG01135">
    <property type="entry name" value="C1.5.6:_HAD__Beta-PGM__Phospha"/>
    <property type="match status" value="1"/>
</dbReference>
<dbReference type="GO" id="GO:0008967">
    <property type="term" value="F:phosphoglycolate phosphatase activity"/>
    <property type="evidence" value="ECO:0007669"/>
    <property type="project" value="TreeGrafter"/>
</dbReference>
<dbReference type="InterPro" id="IPR006439">
    <property type="entry name" value="HAD-SF_hydro_IA"/>
</dbReference>
<dbReference type="InterPro" id="IPR023198">
    <property type="entry name" value="PGP-like_dom2"/>
</dbReference>
<dbReference type="SUPFAM" id="SSF56784">
    <property type="entry name" value="HAD-like"/>
    <property type="match status" value="1"/>
</dbReference>
<dbReference type="EC" id="3.11.1.1" evidence="2"/>
<organism evidence="2 3">
    <name type="scientific">Posidoniimonas polymericola</name>
    <dbReference type="NCBI Taxonomy" id="2528002"/>
    <lineage>
        <taxon>Bacteria</taxon>
        <taxon>Pseudomonadati</taxon>
        <taxon>Planctomycetota</taxon>
        <taxon>Planctomycetia</taxon>
        <taxon>Pirellulales</taxon>
        <taxon>Lacipirellulaceae</taxon>
        <taxon>Posidoniimonas</taxon>
    </lineage>
</organism>
<dbReference type="GO" id="GO:0019700">
    <property type="term" value="P:organic phosphonate catabolic process"/>
    <property type="evidence" value="ECO:0007669"/>
    <property type="project" value="InterPro"/>
</dbReference>
<dbReference type="GO" id="GO:0005829">
    <property type="term" value="C:cytosol"/>
    <property type="evidence" value="ECO:0007669"/>
    <property type="project" value="TreeGrafter"/>
</dbReference>
<dbReference type="InterPro" id="IPR050155">
    <property type="entry name" value="HAD-like_hydrolase_sf"/>
</dbReference>
<reference evidence="2 3" key="1">
    <citation type="submission" date="2019-02" db="EMBL/GenBank/DDBJ databases">
        <title>Deep-cultivation of Planctomycetes and their phenomic and genomic characterization uncovers novel biology.</title>
        <authorList>
            <person name="Wiegand S."/>
            <person name="Jogler M."/>
            <person name="Boedeker C."/>
            <person name="Pinto D."/>
            <person name="Vollmers J."/>
            <person name="Rivas-Marin E."/>
            <person name="Kohn T."/>
            <person name="Peeters S.H."/>
            <person name="Heuer A."/>
            <person name="Rast P."/>
            <person name="Oberbeckmann S."/>
            <person name="Bunk B."/>
            <person name="Jeske O."/>
            <person name="Meyerdierks A."/>
            <person name="Storesund J.E."/>
            <person name="Kallscheuer N."/>
            <person name="Luecker S."/>
            <person name="Lage O.M."/>
            <person name="Pohl T."/>
            <person name="Merkel B.J."/>
            <person name="Hornburger P."/>
            <person name="Mueller R.-W."/>
            <person name="Bruemmer F."/>
            <person name="Labrenz M."/>
            <person name="Spormann A.M."/>
            <person name="Op Den Camp H."/>
            <person name="Overmann J."/>
            <person name="Amann R."/>
            <person name="Jetten M.S.M."/>
            <person name="Mascher T."/>
            <person name="Medema M.H."/>
            <person name="Devos D.P."/>
            <person name="Kaster A.-K."/>
            <person name="Ovreas L."/>
            <person name="Rohde M."/>
            <person name="Galperin M.Y."/>
            <person name="Jogler C."/>
        </authorList>
    </citation>
    <scope>NUCLEOTIDE SEQUENCE [LARGE SCALE GENOMIC DNA]</scope>
    <source>
        <strain evidence="2 3">Pla123a</strain>
    </source>
</reference>
<dbReference type="InterPro" id="IPR023214">
    <property type="entry name" value="HAD_sf"/>
</dbReference>